<dbReference type="OrthoDB" id="432281at2759"/>
<evidence type="ECO:0000256" key="5">
    <source>
        <dbReference type="ARBA" id="ARBA00023298"/>
    </source>
</evidence>
<dbReference type="GO" id="GO:0044231">
    <property type="term" value="C:host cell presynaptic membrane"/>
    <property type="evidence" value="ECO:0007669"/>
    <property type="project" value="UniProtKB-KW"/>
</dbReference>
<reference evidence="8 9" key="1">
    <citation type="journal article" date="2018" name="Gigascience">
        <title>Genomes of trombidid mites reveal novel predicted allergens and laterally-transferred genes associated with secondary metabolism.</title>
        <authorList>
            <person name="Dong X."/>
            <person name="Chaisiri K."/>
            <person name="Xia D."/>
            <person name="Armstrong S.D."/>
            <person name="Fang Y."/>
            <person name="Donnelly M.J."/>
            <person name="Kadowaki T."/>
            <person name="McGarry J.W."/>
            <person name="Darby A.C."/>
            <person name="Makepeace B.L."/>
        </authorList>
    </citation>
    <scope>NUCLEOTIDE SEQUENCE [LARGE SCALE GENOMIC DNA]</scope>
    <source>
        <strain evidence="8">UoL-UT</strain>
    </source>
</reference>
<comment type="caution">
    <text evidence="8">The sequence shown here is derived from an EMBL/GenBank/DDBJ whole genome shotgun (WGS) entry which is preliminary data.</text>
</comment>
<dbReference type="VEuPathDB" id="VectorBase:LDEU004750"/>
<feature type="repeat" description="ANK" evidence="6">
    <location>
        <begin position="205"/>
        <end position="238"/>
    </location>
</feature>
<evidence type="ECO:0000256" key="6">
    <source>
        <dbReference type="PROSITE-ProRule" id="PRU00023"/>
    </source>
</evidence>
<feature type="compositionally biased region" description="Polar residues" evidence="7">
    <location>
        <begin position="322"/>
        <end position="344"/>
    </location>
</feature>
<feature type="compositionally biased region" description="Basic and acidic residues" evidence="7">
    <location>
        <begin position="360"/>
        <end position="376"/>
    </location>
</feature>
<feature type="non-terminal residue" evidence="8">
    <location>
        <position position="1"/>
    </location>
</feature>
<dbReference type="GO" id="GO:0044218">
    <property type="term" value="C:other organism cell membrane"/>
    <property type="evidence" value="ECO:0007669"/>
    <property type="project" value="UniProtKB-KW"/>
</dbReference>
<dbReference type="InterPro" id="IPR002110">
    <property type="entry name" value="Ankyrin_rpt"/>
</dbReference>
<feature type="non-terminal residue" evidence="8">
    <location>
        <position position="685"/>
    </location>
</feature>
<feature type="compositionally biased region" description="Basic and acidic residues" evidence="7">
    <location>
        <begin position="299"/>
        <end position="315"/>
    </location>
</feature>
<evidence type="ECO:0000256" key="2">
    <source>
        <dbReference type="ARBA" id="ARBA00022483"/>
    </source>
</evidence>
<feature type="region of interest" description="Disordered" evidence="7">
    <location>
        <begin position="299"/>
        <end position="376"/>
    </location>
</feature>
<sequence length="685" mass="78102">DEVSEVENKIEINNDIVDQEVNEELKSEDKIDEKVKESEANVVSEASVEKSGLSEKEAINESVKKAIAERRKSELSMKSEETVTSQDKQESKEKEYDQTSWKSMDGRQSEMSRSPMNGDDRLNELIEKWFREGDLLRLEHVVIAGQGERLIGRKSDDKNVQEFLDLVPAYMAKIRHVHETVVRGNFNEVRHVLTRKRFALSRDHFGASPLHLAVLHGHMDVLVYIITQFPETIDGPDNEGRTALHYAAVIGEEDIQYYEILKKAGAKDNILDKLGHTASYYLQNPGILTIRELLENYKQEPTSDKKEPEQVDVWKRPPTADIESQLTPSSSGSPDHVTDSVNTQRKPRKHKREVSAVVHVDADKHEAATKEDEENAKIEIESISSQFEEALKEEKERLQKNFDKEMQNASSHGPESLNGDTNSVSLDSSDSDFNLCQVKNEKGQTILHLAASKPQKKVVLFKMLSQAEYLIPERDVKYRTIRDIAIDKQLKHNVVTIDAYVLDAFVKGNIRFVQKLSHEGYDLHNTVDADGNDVTSVLRRKNVTSMLTLLEDITYFQKSKNELHTFIKNDYAEGVRDKIETDTTLITAKNRRSRCALHIAVLFSNTEIVELLVKANPAAVNVQDNLGRTALHYAMANSRVEEMAKLLVEAGANRMIRDVQMRTPSYYFVYKDEIKEIRREEQALE</sequence>
<keyword evidence="4" id="KW-0638">Presynaptic neurotoxin</keyword>
<dbReference type="EMBL" id="NCKV01002127">
    <property type="protein sequence ID" value="RWS27290.1"/>
    <property type="molecule type" value="Genomic_DNA"/>
</dbReference>
<organism evidence="8 9">
    <name type="scientific">Leptotrombidium deliense</name>
    <dbReference type="NCBI Taxonomy" id="299467"/>
    <lineage>
        <taxon>Eukaryota</taxon>
        <taxon>Metazoa</taxon>
        <taxon>Ecdysozoa</taxon>
        <taxon>Arthropoda</taxon>
        <taxon>Chelicerata</taxon>
        <taxon>Arachnida</taxon>
        <taxon>Acari</taxon>
        <taxon>Acariformes</taxon>
        <taxon>Trombidiformes</taxon>
        <taxon>Prostigmata</taxon>
        <taxon>Anystina</taxon>
        <taxon>Parasitengona</taxon>
        <taxon>Trombiculoidea</taxon>
        <taxon>Trombiculidae</taxon>
        <taxon>Leptotrombidium</taxon>
    </lineage>
</organism>
<dbReference type="Gene3D" id="1.25.40.20">
    <property type="entry name" value="Ankyrin repeat-containing domain"/>
    <property type="match status" value="2"/>
</dbReference>
<feature type="repeat" description="ANK" evidence="6">
    <location>
        <begin position="239"/>
        <end position="273"/>
    </location>
</feature>
<gene>
    <name evidence="8" type="ORF">B4U80_05315</name>
</gene>
<dbReference type="InterPro" id="IPR036770">
    <property type="entry name" value="Ankyrin_rpt-contain_sf"/>
</dbReference>
<feature type="compositionally biased region" description="Basic and acidic residues" evidence="7">
    <location>
        <begin position="25"/>
        <end position="39"/>
    </location>
</feature>
<evidence type="ECO:0000256" key="1">
    <source>
        <dbReference type="ARBA" id="ARBA00004175"/>
    </source>
</evidence>
<dbReference type="SMART" id="SM00248">
    <property type="entry name" value="ANK"/>
    <property type="match status" value="5"/>
</dbReference>
<dbReference type="Proteomes" id="UP000288716">
    <property type="component" value="Unassembled WGS sequence"/>
</dbReference>
<accession>A0A443SIF2</accession>
<evidence type="ECO:0000313" key="9">
    <source>
        <dbReference type="Proteomes" id="UP000288716"/>
    </source>
</evidence>
<protein>
    <submittedName>
        <fullName evidence="8">Uncharacterized protein</fullName>
    </submittedName>
</protein>
<keyword evidence="4" id="KW-0800">Toxin</keyword>
<feature type="compositionally biased region" description="Polar residues" evidence="7">
    <location>
        <begin position="407"/>
        <end position="424"/>
    </location>
</feature>
<dbReference type="SUPFAM" id="SSF48403">
    <property type="entry name" value="Ankyrin repeat"/>
    <property type="match status" value="1"/>
</dbReference>
<keyword evidence="6" id="KW-0040">ANK repeat</keyword>
<dbReference type="Pfam" id="PF12796">
    <property type="entry name" value="Ank_2"/>
    <property type="match status" value="2"/>
</dbReference>
<feature type="repeat" description="ANK" evidence="6">
    <location>
        <begin position="626"/>
        <end position="659"/>
    </location>
</feature>
<keyword evidence="4" id="KW-0528">Neurotoxin</keyword>
<name>A0A443SIF2_9ACAR</name>
<dbReference type="PROSITE" id="PS50088">
    <property type="entry name" value="ANK_REPEAT"/>
    <property type="match status" value="3"/>
</dbReference>
<dbReference type="PANTHER" id="PTHR24172">
    <property type="entry name" value="ANK_REP_REGION DOMAIN-CONTAINING PROTEIN"/>
    <property type="match status" value="1"/>
</dbReference>
<evidence type="ECO:0000256" key="4">
    <source>
        <dbReference type="ARBA" id="ARBA00023028"/>
    </source>
</evidence>
<feature type="region of interest" description="Disordered" evidence="7">
    <location>
        <begin position="25"/>
        <end position="119"/>
    </location>
</feature>
<dbReference type="PROSITE" id="PS50297">
    <property type="entry name" value="ANK_REP_REGION"/>
    <property type="match status" value="3"/>
</dbReference>
<dbReference type="AlphaFoldDB" id="A0A443SIF2"/>
<evidence type="ECO:0000313" key="8">
    <source>
        <dbReference type="EMBL" id="RWS27290.1"/>
    </source>
</evidence>
<keyword evidence="3" id="KW-1052">Target cell membrane</keyword>
<evidence type="ECO:0000256" key="3">
    <source>
        <dbReference type="ARBA" id="ARBA00022537"/>
    </source>
</evidence>
<keyword evidence="2" id="KW-0268">Exocytosis</keyword>
<comment type="subcellular location">
    <subcellularLocation>
        <location evidence="1">Target cell membrane</location>
    </subcellularLocation>
</comment>
<dbReference type="PANTHER" id="PTHR24172:SF4">
    <property type="entry name" value="ANK_REP_REGION DOMAIN-CONTAINING PROTEIN"/>
    <property type="match status" value="1"/>
</dbReference>
<evidence type="ECO:0000256" key="7">
    <source>
        <dbReference type="SAM" id="MobiDB-lite"/>
    </source>
</evidence>
<feature type="compositionally biased region" description="Basic and acidic residues" evidence="7">
    <location>
        <begin position="52"/>
        <end position="97"/>
    </location>
</feature>
<keyword evidence="5" id="KW-1053">Target membrane</keyword>
<keyword evidence="9" id="KW-1185">Reference proteome</keyword>
<keyword evidence="5" id="KW-0472">Membrane</keyword>
<proteinExistence type="predicted"/>
<dbReference type="STRING" id="299467.A0A443SIF2"/>
<dbReference type="GO" id="GO:0006887">
    <property type="term" value="P:exocytosis"/>
    <property type="evidence" value="ECO:0007669"/>
    <property type="project" value="UniProtKB-KW"/>
</dbReference>
<feature type="region of interest" description="Disordered" evidence="7">
    <location>
        <begin position="405"/>
        <end position="424"/>
    </location>
</feature>